<evidence type="ECO:0000256" key="1">
    <source>
        <dbReference type="SAM" id="SignalP"/>
    </source>
</evidence>
<name>A0A6A7C2Z7_9PEZI</name>
<reference evidence="2" key="1">
    <citation type="journal article" date="2020" name="Stud. Mycol.">
        <title>101 Dothideomycetes genomes: a test case for predicting lifestyles and emergence of pathogens.</title>
        <authorList>
            <person name="Haridas S."/>
            <person name="Albert R."/>
            <person name="Binder M."/>
            <person name="Bloem J."/>
            <person name="Labutti K."/>
            <person name="Salamov A."/>
            <person name="Andreopoulos B."/>
            <person name="Baker S."/>
            <person name="Barry K."/>
            <person name="Bills G."/>
            <person name="Bluhm B."/>
            <person name="Cannon C."/>
            <person name="Castanera R."/>
            <person name="Culley D."/>
            <person name="Daum C."/>
            <person name="Ezra D."/>
            <person name="Gonzalez J."/>
            <person name="Henrissat B."/>
            <person name="Kuo A."/>
            <person name="Liang C."/>
            <person name="Lipzen A."/>
            <person name="Lutzoni F."/>
            <person name="Magnuson J."/>
            <person name="Mondo S."/>
            <person name="Nolan M."/>
            <person name="Ohm R."/>
            <person name="Pangilinan J."/>
            <person name="Park H.-J."/>
            <person name="Ramirez L."/>
            <person name="Alfaro M."/>
            <person name="Sun H."/>
            <person name="Tritt A."/>
            <person name="Yoshinaga Y."/>
            <person name="Zwiers L.-H."/>
            <person name="Turgeon B."/>
            <person name="Goodwin S."/>
            <person name="Spatafora J."/>
            <person name="Crous P."/>
            <person name="Grigoriev I."/>
        </authorList>
    </citation>
    <scope>NUCLEOTIDE SEQUENCE</scope>
    <source>
        <strain evidence="2">CBS 480.64</strain>
    </source>
</reference>
<proteinExistence type="predicted"/>
<dbReference type="Proteomes" id="UP000799421">
    <property type="component" value="Unassembled WGS sequence"/>
</dbReference>
<feature type="chain" id="PRO_5025650928" evidence="1">
    <location>
        <begin position="19"/>
        <end position="74"/>
    </location>
</feature>
<dbReference type="AlphaFoldDB" id="A0A6A7C2Z7"/>
<keyword evidence="3" id="KW-1185">Reference proteome</keyword>
<evidence type="ECO:0000313" key="3">
    <source>
        <dbReference type="Proteomes" id="UP000799421"/>
    </source>
</evidence>
<accession>A0A6A7C2Z7</accession>
<gene>
    <name evidence="2" type="ORF">K470DRAFT_257002</name>
</gene>
<organism evidence="2 3">
    <name type="scientific">Piedraia hortae CBS 480.64</name>
    <dbReference type="NCBI Taxonomy" id="1314780"/>
    <lineage>
        <taxon>Eukaryota</taxon>
        <taxon>Fungi</taxon>
        <taxon>Dikarya</taxon>
        <taxon>Ascomycota</taxon>
        <taxon>Pezizomycotina</taxon>
        <taxon>Dothideomycetes</taxon>
        <taxon>Dothideomycetidae</taxon>
        <taxon>Capnodiales</taxon>
        <taxon>Piedraiaceae</taxon>
        <taxon>Piedraia</taxon>
    </lineage>
</organism>
<sequence>MKPSILLAAVCFLSTSYAAPIRLPSRSEENRLLKRQSIFPMMYAYNADEKLRFLLAPIVGRMGREGHTPEEGGQ</sequence>
<dbReference type="EMBL" id="MU005973">
    <property type="protein sequence ID" value="KAF2861325.1"/>
    <property type="molecule type" value="Genomic_DNA"/>
</dbReference>
<keyword evidence="1" id="KW-0732">Signal</keyword>
<evidence type="ECO:0000313" key="2">
    <source>
        <dbReference type="EMBL" id="KAF2861325.1"/>
    </source>
</evidence>
<feature type="signal peptide" evidence="1">
    <location>
        <begin position="1"/>
        <end position="18"/>
    </location>
</feature>
<protein>
    <submittedName>
        <fullName evidence="2">Uncharacterized protein</fullName>
    </submittedName>
</protein>